<sequence>MLILDIFKKVCQNKQYRFTVEDKFKCIKIVKSKGLKIAILDFTEEFSQIYKKEKCKIDTKTQFWMYIKQFNKKLKYN</sequence>
<proteinExistence type="predicted"/>
<reference evidence="1 2" key="1">
    <citation type="submission" date="2017-08" db="EMBL/GenBank/DDBJ databases">
        <title>The complete genome sequence of a Mycoplasma hyopneumoniae isolate in Korea.</title>
        <authorList>
            <person name="Han J."/>
            <person name="Lee N."/>
        </authorList>
    </citation>
    <scope>NUCLEOTIDE SEQUENCE [LARGE SCALE GENOMIC DNA]</scope>
    <source>
        <strain evidence="1 2">KM014</strain>
    </source>
</reference>
<dbReference type="AlphaFoldDB" id="A0A223MB98"/>
<dbReference type="Proteomes" id="UP000215452">
    <property type="component" value="Chromosome"/>
</dbReference>
<dbReference type="EMBL" id="CP022714">
    <property type="protein sequence ID" value="ASU14813.1"/>
    <property type="molecule type" value="Genomic_DNA"/>
</dbReference>
<organism evidence="1 2">
    <name type="scientific">Mesomycoplasma hyopneumoniae</name>
    <name type="common">Mycoplasma hyopneumoniae</name>
    <dbReference type="NCBI Taxonomy" id="2099"/>
    <lineage>
        <taxon>Bacteria</taxon>
        <taxon>Bacillati</taxon>
        <taxon>Mycoplasmatota</taxon>
        <taxon>Mycoplasmoidales</taxon>
        <taxon>Metamycoplasmataceae</taxon>
        <taxon>Mesomycoplasma</taxon>
    </lineage>
</organism>
<protein>
    <submittedName>
        <fullName evidence="1">Uncharacterized protein</fullName>
    </submittedName>
</protein>
<evidence type="ECO:0000313" key="2">
    <source>
        <dbReference type="Proteomes" id="UP000215452"/>
    </source>
</evidence>
<accession>A0A223MB98</accession>
<name>A0A223MB98_MESHO</name>
<evidence type="ECO:0000313" key="1">
    <source>
        <dbReference type="EMBL" id="ASU14813.1"/>
    </source>
</evidence>
<gene>
    <name evidence="1" type="ORF">CIB43_00931</name>
</gene>